<dbReference type="KEGG" id="moz:MoryE10_04770"/>
<keyword evidence="4" id="KW-1185">Reference proteome</keyword>
<feature type="signal peptide" evidence="1">
    <location>
        <begin position="1"/>
        <end position="25"/>
    </location>
</feature>
<dbReference type="RefSeq" id="WP_221048086.1">
    <property type="nucleotide sequence ID" value="NZ_AP019782.1"/>
</dbReference>
<dbReference type="Pfam" id="PF09423">
    <property type="entry name" value="PhoD"/>
    <property type="match status" value="1"/>
</dbReference>
<evidence type="ECO:0000313" key="4">
    <source>
        <dbReference type="Proteomes" id="UP000824988"/>
    </source>
</evidence>
<dbReference type="CDD" id="cd00063">
    <property type="entry name" value="FN3"/>
    <property type="match status" value="1"/>
</dbReference>
<dbReference type="EMBL" id="AP019782">
    <property type="protein sequence ID" value="BBL69871.1"/>
    <property type="molecule type" value="Genomic_DNA"/>
</dbReference>
<name>A0A8D5AJB1_9GAMM</name>
<proteinExistence type="predicted"/>
<protein>
    <recommendedName>
        <fullName evidence="2">PhoD-like phosphatase metallophosphatase domain-containing protein</fullName>
    </recommendedName>
</protein>
<feature type="domain" description="PhoD-like phosphatase metallophosphatase" evidence="2">
    <location>
        <begin position="131"/>
        <end position="424"/>
    </location>
</feature>
<keyword evidence="1" id="KW-0732">Signal</keyword>
<reference evidence="3" key="1">
    <citation type="submission" date="2019-06" db="EMBL/GenBank/DDBJ databases">
        <title>Complete genome sequence of Methylogaea oryzae strain JCM16910.</title>
        <authorList>
            <person name="Asakawa S."/>
        </authorList>
    </citation>
    <scope>NUCLEOTIDE SEQUENCE</scope>
    <source>
        <strain evidence="3">E10</strain>
    </source>
</reference>
<sequence length="486" mass="53733">MARGSHIRRFIVCIPALLAGAAAVADGGIPLGVAAGDVSADSAVLWAHGAGSGALRFQLGKQWREVPVDESSNYSGKTLFHGLRPNRLYHYRVSFRAAATADFGPASQGEFRTAPDAQQPSPLRFAWGGDLAGQNVCRDQAEGFPALRAIDAMPLDFFVGLGDMIYADNTCEAVGLFGNAQVKGDFGPAADMADFWAHWRYARQDPVYRRLQAKLPYYAVWDDHEVVNDFGPLQDTRQQEPYTPGKHLMPLGLKAFLDYNPIAELPHTPQRLYRNIRWGKQVELFFLDTRQYRDANAAQDSPQQPKSLLGREQLAWLKASLKASDAVWKIIVTSVPLSIPTGFPEGNGRDGWAHYDQSTGFSNELSDIIGFMHQNAIGNSLWLTTDVHFAAAFRYTPYADDPDFKIHEIVSGPLNAGLFPNDKFDPAFGAERLFFYGPKDSGAVKTWDEAKLWLNYGSVAVDERGRLTANLHRADGRIVYSLVLPP</sequence>
<dbReference type="PANTHER" id="PTHR43606">
    <property type="entry name" value="PHOSPHATASE, PUTATIVE (AFU_ORTHOLOGUE AFUA_6G08710)-RELATED"/>
    <property type="match status" value="1"/>
</dbReference>
<dbReference type="CDD" id="cd07389">
    <property type="entry name" value="MPP_PhoD"/>
    <property type="match status" value="1"/>
</dbReference>
<accession>A0A8D5AJB1</accession>
<dbReference type="InterPro" id="IPR018946">
    <property type="entry name" value="PhoD-like_MPP"/>
</dbReference>
<gene>
    <name evidence="3" type="ORF">MoryE10_04770</name>
</gene>
<dbReference type="InterPro" id="IPR052900">
    <property type="entry name" value="Phospholipid_Metab_Enz"/>
</dbReference>
<dbReference type="Proteomes" id="UP000824988">
    <property type="component" value="Chromosome"/>
</dbReference>
<dbReference type="AlphaFoldDB" id="A0A8D5AJB1"/>
<evidence type="ECO:0000259" key="2">
    <source>
        <dbReference type="Pfam" id="PF09423"/>
    </source>
</evidence>
<evidence type="ECO:0000256" key="1">
    <source>
        <dbReference type="SAM" id="SignalP"/>
    </source>
</evidence>
<dbReference type="InterPro" id="IPR003961">
    <property type="entry name" value="FN3_dom"/>
</dbReference>
<feature type="chain" id="PRO_5034175669" description="PhoD-like phosphatase metallophosphatase domain-containing protein" evidence="1">
    <location>
        <begin position="26"/>
        <end position="486"/>
    </location>
</feature>
<dbReference type="PANTHER" id="PTHR43606:SF1">
    <property type="entry name" value="PHOD-LIKE PHOSPHATASE METALLOPHOSPHATASE DOMAIN-CONTAINING PROTEIN"/>
    <property type="match status" value="1"/>
</dbReference>
<evidence type="ECO:0000313" key="3">
    <source>
        <dbReference type="EMBL" id="BBL69871.1"/>
    </source>
</evidence>
<organism evidence="3 4">
    <name type="scientific">Methylogaea oryzae</name>
    <dbReference type="NCBI Taxonomy" id="1295382"/>
    <lineage>
        <taxon>Bacteria</taxon>
        <taxon>Pseudomonadati</taxon>
        <taxon>Pseudomonadota</taxon>
        <taxon>Gammaproteobacteria</taxon>
        <taxon>Methylococcales</taxon>
        <taxon>Methylococcaceae</taxon>
        <taxon>Methylogaea</taxon>
    </lineage>
</organism>